<comment type="subcellular location">
    <subcellularLocation>
        <location evidence="1">Membrane</location>
        <topology evidence="1">Single-pass membrane protein</topology>
    </subcellularLocation>
</comment>
<evidence type="ECO:0000256" key="3">
    <source>
        <dbReference type="ARBA" id="ARBA00022692"/>
    </source>
</evidence>
<dbReference type="GO" id="GO:0043386">
    <property type="term" value="P:mycotoxin biosynthetic process"/>
    <property type="evidence" value="ECO:0007669"/>
    <property type="project" value="InterPro"/>
</dbReference>
<protein>
    <recommendedName>
        <fullName evidence="12">Tat pathway signal sequence</fullName>
    </recommendedName>
</protein>
<keyword evidence="4 9" id="KW-1133">Transmembrane helix</keyword>
<proteinExistence type="inferred from homology"/>
<evidence type="ECO:0000256" key="9">
    <source>
        <dbReference type="SAM" id="Phobius"/>
    </source>
</evidence>
<evidence type="ECO:0000256" key="1">
    <source>
        <dbReference type="ARBA" id="ARBA00004167"/>
    </source>
</evidence>
<dbReference type="Pfam" id="PF11807">
    <property type="entry name" value="UstYa"/>
    <property type="match status" value="1"/>
</dbReference>
<gene>
    <name evidence="10" type="ORF">B0H66DRAFT_644099</name>
</gene>
<evidence type="ECO:0000313" key="11">
    <source>
        <dbReference type="Proteomes" id="UP001283341"/>
    </source>
</evidence>
<dbReference type="EMBL" id="JAUEDM010000008">
    <property type="protein sequence ID" value="KAK3312967.1"/>
    <property type="molecule type" value="Genomic_DNA"/>
</dbReference>
<evidence type="ECO:0008006" key="12">
    <source>
        <dbReference type="Google" id="ProtNLM"/>
    </source>
</evidence>
<dbReference type="PANTHER" id="PTHR33365:SF4">
    <property type="entry name" value="CYCLOCHLOROTINE BIOSYNTHESIS PROTEIN O"/>
    <property type="match status" value="1"/>
</dbReference>
<reference evidence="10" key="2">
    <citation type="submission" date="2023-06" db="EMBL/GenBank/DDBJ databases">
        <authorList>
            <consortium name="Lawrence Berkeley National Laboratory"/>
            <person name="Haridas S."/>
            <person name="Hensen N."/>
            <person name="Bonometti L."/>
            <person name="Westerberg I."/>
            <person name="Brannstrom I.O."/>
            <person name="Guillou S."/>
            <person name="Cros-Aarteil S."/>
            <person name="Calhoun S."/>
            <person name="Kuo A."/>
            <person name="Mondo S."/>
            <person name="Pangilinan J."/>
            <person name="Riley R."/>
            <person name="Labutti K."/>
            <person name="Andreopoulos B."/>
            <person name="Lipzen A."/>
            <person name="Chen C."/>
            <person name="Yanf M."/>
            <person name="Daum C."/>
            <person name="Ng V."/>
            <person name="Clum A."/>
            <person name="Steindorff A."/>
            <person name="Ohm R."/>
            <person name="Martin F."/>
            <person name="Silar P."/>
            <person name="Natvig D."/>
            <person name="Lalanne C."/>
            <person name="Gautier V."/>
            <person name="Ament-Velasquez S.L."/>
            <person name="Kruys A."/>
            <person name="Hutchinson M.I."/>
            <person name="Powell A.J."/>
            <person name="Barry K."/>
            <person name="Miller A.N."/>
            <person name="Grigoriev I.V."/>
            <person name="Debuchy R."/>
            <person name="Gladieux P."/>
            <person name="Thoren M.H."/>
            <person name="Johannesson H."/>
        </authorList>
    </citation>
    <scope>NUCLEOTIDE SEQUENCE</scope>
    <source>
        <strain evidence="10">CBS 118394</strain>
    </source>
</reference>
<sequence>MASQDDLSDQELDTSTLLEKSWRRPSAQKCKTNCLRLSLLTLSLAFNAVLLGCVFLLFLRGRQPSYENGFASDLKSVRSQIRLTEYTFSGGVDLDQDGRFFVSQEGHQYVGDPTLTPGIDDAWDHLQAGLNIDLDGDDDANLTGTTYQWPDTGRYFTGLEVFHSLHCLNRLRQALYPNFYQVFSNPDDPSRHDHIGHCINHIRQALQCHADVTPMKWKRVGDKLILDTATRHTCRDFAKIHDWARQRQTRFDNIASVANGSIFIVD</sequence>
<organism evidence="10 11">
    <name type="scientific">Apodospora peruviana</name>
    <dbReference type="NCBI Taxonomy" id="516989"/>
    <lineage>
        <taxon>Eukaryota</taxon>
        <taxon>Fungi</taxon>
        <taxon>Dikarya</taxon>
        <taxon>Ascomycota</taxon>
        <taxon>Pezizomycotina</taxon>
        <taxon>Sordariomycetes</taxon>
        <taxon>Sordariomycetidae</taxon>
        <taxon>Sordariales</taxon>
        <taxon>Lasiosphaeriaceae</taxon>
        <taxon>Apodospora</taxon>
    </lineage>
</organism>
<evidence type="ECO:0000256" key="2">
    <source>
        <dbReference type="ARBA" id="ARBA00004685"/>
    </source>
</evidence>
<evidence type="ECO:0000256" key="7">
    <source>
        <dbReference type="ARBA" id="ARBA00023180"/>
    </source>
</evidence>
<dbReference type="Proteomes" id="UP001283341">
    <property type="component" value="Unassembled WGS sequence"/>
</dbReference>
<evidence type="ECO:0000256" key="5">
    <source>
        <dbReference type="ARBA" id="ARBA00023026"/>
    </source>
</evidence>
<evidence type="ECO:0000256" key="4">
    <source>
        <dbReference type="ARBA" id="ARBA00022989"/>
    </source>
</evidence>
<comment type="similarity">
    <text evidence="8">Belongs to the ustYa family.</text>
</comment>
<keyword evidence="6 9" id="KW-0472">Membrane</keyword>
<comment type="caution">
    <text evidence="10">The sequence shown here is derived from an EMBL/GenBank/DDBJ whole genome shotgun (WGS) entry which is preliminary data.</text>
</comment>
<keyword evidence="3 9" id="KW-0812">Transmembrane</keyword>
<dbReference type="InterPro" id="IPR021765">
    <property type="entry name" value="UstYa-like"/>
</dbReference>
<dbReference type="PANTHER" id="PTHR33365">
    <property type="entry name" value="YALI0B05434P"/>
    <property type="match status" value="1"/>
</dbReference>
<feature type="transmembrane region" description="Helical" evidence="9">
    <location>
        <begin position="39"/>
        <end position="59"/>
    </location>
</feature>
<dbReference type="AlphaFoldDB" id="A0AAE0HU71"/>
<evidence type="ECO:0000256" key="8">
    <source>
        <dbReference type="ARBA" id="ARBA00035112"/>
    </source>
</evidence>
<evidence type="ECO:0000256" key="6">
    <source>
        <dbReference type="ARBA" id="ARBA00023136"/>
    </source>
</evidence>
<name>A0AAE0HU71_9PEZI</name>
<comment type="pathway">
    <text evidence="2">Mycotoxin biosynthesis.</text>
</comment>
<reference evidence="10" key="1">
    <citation type="journal article" date="2023" name="Mol. Phylogenet. Evol.">
        <title>Genome-scale phylogeny and comparative genomics of the fungal order Sordariales.</title>
        <authorList>
            <person name="Hensen N."/>
            <person name="Bonometti L."/>
            <person name="Westerberg I."/>
            <person name="Brannstrom I.O."/>
            <person name="Guillou S."/>
            <person name="Cros-Aarteil S."/>
            <person name="Calhoun S."/>
            <person name="Haridas S."/>
            <person name="Kuo A."/>
            <person name="Mondo S."/>
            <person name="Pangilinan J."/>
            <person name="Riley R."/>
            <person name="LaButti K."/>
            <person name="Andreopoulos B."/>
            <person name="Lipzen A."/>
            <person name="Chen C."/>
            <person name="Yan M."/>
            <person name="Daum C."/>
            <person name="Ng V."/>
            <person name="Clum A."/>
            <person name="Steindorff A."/>
            <person name="Ohm R.A."/>
            <person name="Martin F."/>
            <person name="Silar P."/>
            <person name="Natvig D.O."/>
            <person name="Lalanne C."/>
            <person name="Gautier V."/>
            <person name="Ament-Velasquez S.L."/>
            <person name="Kruys A."/>
            <person name="Hutchinson M.I."/>
            <person name="Powell A.J."/>
            <person name="Barry K."/>
            <person name="Miller A.N."/>
            <person name="Grigoriev I.V."/>
            <person name="Debuchy R."/>
            <person name="Gladieux P."/>
            <person name="Hiltunen Thoren M."/>
            <person name="Johannesson H."/>
        </authorList>
    </citation>
    <scope>NUCLEOTIDE SEQUENCE</scope>
    <source>
        <strain evidence="10">CBS 118394</strain>
    </source>
</reference>
<keyword evidence="11" id="KW-1185">Reference proteome</keyword>
<dbReference type="GO" id="GO:0016020">
    <property type="term" value="C:membrane"/>
    <property type="evidence" value="ECO:0007669"/>
    <property type="project" value="UniProtKB-SubCell"/>
</dbReference>
<evidence type="ECO:0000313" key="10">
    <source>
        <dbReference type="EMBL" id="KAK3312967.1"/>
    </source>
</evidence>
<keyword evidence="5" id="KW-0843">Virulence</keyword>
<accession>A0AAE0HU71</accession>
<keyword evidence="7" id="KW-0325">Glycoprotein</keyword>